<feature type="compositionally biased region" description="Low complexity" evidence="1">
    <location>
        <begin position="67"/>
        <end position="82"/>
    </location>
</feature>
<dbReference type="EMBL" id="BMPI01000004">
    <property type="protein sequence ID" value="GGM12163.1"/>
    <property type="molecule type" value="Genomic_DNA"/>
</dbReference>
<dbReference type="AlphaFoldDB" id="A0A917WL40"/>
<sequence length="281" mass="29030">MHDIFDEAIGASPPSRIDIDAVIVRRRRMVQLRAAGGVGGVVAAIAAVAVVVGVSGGGAATQPPGNAGHSSAATSTGASAASLPTRPPESPQQTMQRLTVTVTSRLTALLPGVQLSDWRSQAPGVRVYPRDAEPDSYLSVLRVTTDAGSGVFTLVSAPRTTASPSASPTGPLTERPKPPTTCADFWAGSQTAPAHPDDRQCTAGTGPDGQLVLSAVEKLTADAIRYGVVVLWADAYVEVTLDNYFKGWEGDGDPPTMTFMPSPQLTLEQLGSLACDPELAS</sequence>
<dbReference type="Proteomes" id="UP000642070">
    <property type="component" value="Unassembled WGS sequence"/>
</dbReference>
<dbReference type="RefSeq" id="WP_190248639.1">
    <property type="nucleotide sequence ID" value="NZ_BMPI01000004.1"/>
</dbReference>
<keyword evidence="2" id="KW-0812">Transmembrane</keyword>
<evidence type="ECO:0000256" key="1">
    <source>
        <dbReference type="SAM" id="MobiDB-lite"/>
    </source>
</evidence>
<feature type="transmembrane region" description="Helical" evidence="2">
    <location>
        <begin position="34"/>
        <end position="54"/>
    </location>
</feature>
<organism evidence="3 4">
    <name type="scientific">Dactylosporangium sucinum</name>
    <dbReference type="NCBI Taxonomy" id="1424081"/>
    <lineage>
        <taxon>Bacteria</taxon>
        <taxon>Bacillati</taxon>
        <taxon>Actinomycetota</taxon>
        <taxon>Actinomycetes</taxon>
        <taxon>Micromonosporales</taxon>
        <taxon>Micromonosporaceae</taxon>
        <taxon>Dactylosporangium</taxon>
    </lineage>
</organism>
<feature type="region of interest" description="Disordered" evidence="1">
    <location>
        <begin position="60"/>
        <end position="96"/>
    </location>
</feature>
<reference evidence="3" key="2">
    <citation type="submission" date="2020-09" db="EMBL/GenBank/DDBJ databases">
        <authorList>
            <person name="Sun Q."/>
            <person name="Ohkuma M."/>
        </authorList>
    </citation>
    <scope>NUCLEOTIDE SEQUENCE</scope>
    <source>
        <strain evidence="3">JCM 19831</strain>
    </source>
</reference>
<evidence type="ECO:0000313" key="4">
    <source>
        <dbReference type="Proteomes" id="UP000642070"/>
    </source>
</evidence>
<evidence type="ECO:0000256" key="2">
    <source>
        <dbReference type="SAM" id="Phobius"/>
    </source>
</evidence>
<protein>
    <submittedName>
        <fullName evidence="3">Uncharacterized protein</fullName>
    </submittedName>
</protein>
<accession>A0A917WL40</accession>
<comment type="caution">
    <text evidence="3">The sequence shown here is derived from an EMBL/GenBank/DDBJ whole genome shotgun (WGS) entry which is preliminary data.</text>
</comment>
<keyword evidence="2" id="KW-1133">Transmembrane helix</keyword>
<proteinExistence type="predicted"/>
<gene>
    <name evidence="3" type="ORF">GCM10007977_011660</name>
</gene>
<reference evidence="3" key="1">
    <citation type="journal article" date="2014" name="Int. J. Syst. Evol. Microbiol.">
        <title>Complete genome sequence of Corynebacterium casei LMG S-19264T (=DSM 44701T), isolated from a smear-ripened cheese.</title>
        <authorList>
            <consortium name="US DOE Joint Genome Institute (JGI-PGF)"/>
            <person name="Walter F."/>
            <person name="Albersmeier A."/>
            <person name="Kalinowski J."/>
            <person name="Ruckert C."/>
        </authorList>
    </citation>
    <scope>NUCLEOTIDE SEQUENCE</scope>
    <source>
        <strain evidence="3">JCM 19831</strain>
    </source>
</reference>
<keyword evidence="4" id="KW-1185">Reference proteome</keyword>
<keyword evidence="2" id="KW-0472">Membrane</keyword>
<name>A0A917WL40_9ACTN</name>
<evidence type="ECO:0000313" key="3">
    <source>
        <dbReference type="EMBL" id="GGM12163.1"/>
    </source>
</evidence>